<dbReference type="EMBL" id="VUJU01005756">
    <property type="protein sequence ID" value="KAF0750343.1"/>
    <property type="molecule type" value="Genomic_DNA"/>
</dbReference>
<dbReference type="AlphaFoldDB" id="A0A6G0Y7B5"/>
<dbReference type="OrthoDB" id="6590038at2759"/>
<proteinExistence type="predicted"/>
<name>A0A6G0Y7B5_APHCR</name>
<gene>
    <name evidence="1" type="ORF">FWK35_00035692</name>
</gene>
<keyword evidence="2" id="KW-1185">Reference proteome</keyword>
<accession>A0A6G0Y7B5</accession>
<evidence type="ECO:0000313" key="2">
    <source>
        <dbReference type="Proteomes" id="UP000478052"/>
    </source>
</evidence>
<dbReference type="Proteomes" id="UP000478052">
    <property type="component" value="Unassembled WGS sequence"/>
</dbReference>
<protein>
    <recommendedName>
        <fullName evidence="3">DUF4371 domain-containing protein</fullName>
    </recommendedName>
</protein>
<sequence>MLKKEIEMNRLKIIPIVKTVIFCRRQGIALRGHRDSEMLLNDDENINTTSQMRLNGLAVFNIHQDINVNPSMIIDEMAKTSKRRLNINL</sequence>
<reference evidence="1 2" key="1">
    <citation type="submission" date="2019-08" db="EMBL/GenBank/DDBJ databases">
        <title>Whole genome of Aphis craccivora.</title>
        <authorList>
            <person name="Voronova N.V."/>
            <person name="Shulinski R.S."/>
            <person name="Bandarenka Y.V."/>
            <person name="Zhorov D.G."/>
            <person name="Warner D."/>
        </authorList>
    </citation>
    <scope>NUCLEOTIDE SEQUENCE [LARGE SCALE GENOMIC DNA]</scope>
    <source>
        <strain evidence="1">180601</strain>
        <tissue evidence="1">Whole Body</tissue>
    </source>
</reference>
<comment type="caution">
    <text evidence="1">The sequence shown here is derived from an EMBL/GenBank/DDBJ whole genome shotgun (WGS) entry which is preliminary data.</text>
</comment>
<evidence type="ECO:0008006" key="3">
    <source>
        <dbReference type="Google" id="ProtNLM"/>
    </source>
</evidence>
<organism evidence="1 2">
    <name type="scientific">Aphis craccivora</name>
    <name type="common">Cowpea aphid</name>
    <dbReference type="NCBI Taxonomy" id="307492"/>
    <lineage>
        <taxon>Eukaryota</taxon>
        <taxon>Metazoa</taxon>
        <taxon>Ecdysozoa</taxon>
        <taxon>Arthropoda</taxon>
        <taxon>Hexapoda</taxon>
        <taxon>Insecta</taxon>
        <taxon>Pterygota</taxon>
        <taxon>Neoptera</taxon>
        <taxon>Paraneoptera</taxon>
        <taxon>Hemiptera</taxon>
        <taxon>Sternorrhyncha</taxon>
        <taxon>Aphidomorpha</taxon>
        <taxon>Aphidoidea</taxon>
        <taxon>Aphididae</taxon>
        <taxon>Aphidini</taxon>
        <taxon>Aphis</taxon>
        <taxon>Aphis</taxon>
    </lineage>
</organism>
<evidence type="ECO:0000313" key="1">
    <source>
        <dbReference type="EMBL" id="KAF0750343.1"/>
    </source>
</evidence>